<evidence type="ECO:0000256" key="3">
    <source>
        <dbReference type="ARBA" id="ARBA00023150"/>
    </source>
</evidence>
<proteinExistence type="inferred from homology"/>
<evidence type="ECO:0000256" key="5">
    <source>
        <dbReference type="HAMAP-Rule" id="MF_03050"/>
    </source>
</evidence>
<dbReference type="PANTHER" id="PTHR14237">
    <property type="entry name" value="MOLYBDOPTERIN COFACTOR SULFURASE MOSC"/>
    <property type="match status" value="1"/>
</dbReference>
<feature type="domain" description="MOSC" evidence="6">
    <location>
        <begin position="562"/>
        <end position="709"/>
    </location>
</feature>
<reference evidence="7 8" key="1">
    <citation type="submission" date="2022-05" db="EMBL/GenBank/DDBJ databases">
        <title>Chromosome-level reference genomes for two strains of Caenorhabditis briggsae: an improved platform for comparative genomics.</title>
        <authorList>
            <person name="Stevens L."/>
            <person name="Andersen E.C."/>
        </authorList>
    </citation>
    <scope>NUCLEOTIDE SEQUENCE [LARGE SCALE GENOMIC DNA]</scope>
    <source>
        <strain evidence="7">QX1410_ONT</strain>
        <tissue evidence="7">Whole-organism</tissue>
    </source>
</reference>
<dbReference type="PANTHER" id="PTHR14237:SF80">
    <property type="entry name" value="MOLYBDENUM COFACTOR SULFURASE"/>
    <property type="match status" value="1"/>
</dbReference>
<dbReference type="InterPro" id="IPR015421">
    <property type="entry name" value="PyrdxlP-dep_Trfase_major"/>
</dbReference>
<dbReference type="AlphaFoldDB" id="A0AAE8ZTE2"/>
<dbReference type="GO" id="GO:0016829">
    <property type="term" value="F:lyase activity"/>
    <property type="evidence" value="ECO:0007669"/>
    <property type="project" value="UniProtKB-UniRule"/>
</dbReference>
<feature type="modified residue" description="N6-(pyridoxal phosphate)lysine" evidence="5">
    <location>
        <position position="210"/>
    </location>
</feature>
<dbReference type="Gene3D" id="3.40.640.10">
    <property type="entry name" value="Type I PLP-dependent aspartate aminotransferase-like (Major domain)"/>
    <property type="match status" value="1"/>
</dbReference>
<comment type="function">
    <text evidence="5">Sulfurates the molybdenum cofactor. Sulfation of molybdenum is essential for xanthine dehydrogenase (XDH) and aldehyde oxidase (ADO) enzymes in which molybdenum cofactor is liganded by 1 oxygen and 1 sulfur atom in active form.</text>
</comment>
<dbReference type="SUPFAM" id="SSF53383">
    <property type="entry name" value="PLP-dependent transferases"/>
    <property type="match status" value="1"/>
</dbReference>
<dbReference type="Pfam" id="PF03476">
    <property type="entry name" value="MOSC_N"/>
    <property type="match status" value="1"/>
</dbReference>
<dbReference type="InterPro" id="IPR028886">
    <property type="entry name" value="MoCo_sulfurase"/>
</dbReference>
<dbReference type="SUPFAM" id="SSF141673">
    <property type="entry name" value="MOSC N-terminal domain-like"/>
    <property type="match status" value="1"/>
</dbReference>
<dbReference type="Gene3D" id="3.90.1150.10">
    <property type="entry name" value="Aspartate Aminotransferase, domain 1"/>
    <property type="match status" value="1"/>
</dbReference>
<evidence type="ECO:0000256" key="2">
    <source>
        <dbReference type="ARBA" id="ARBA00022898"/>
    </source>
</evidence>
<sequence length="711" mass="79740">MPYLDHAGSTLPSKTQLEELAKLQTQLILANPHSHHSTAIKTQQIVSSARHRILRYFNTTADDYFVVFTNNTTHALKIVAENFNFGHRTQEGVVSEISAVLKGGPSNFAYFNDSHHSVVGLRHVVLGKVDAISCVNEDVVKEECIPKVENSLFVFTAMSNFCGKKYDLNLIEKLQNKGWSVCVDAAALVSGTRLDLTAHRPNFVAFSFYKIFGYPTGIGALLVRKDSSKSIEKTSFAGGTVQSVDEMTMHFVIRDFERAYEEGTINSYGIAQLQKGFEEIERCGGMQAIRAHTYDLRSKAVQILQSKTHPNGKKVVEIYSQPHIQVSPETQGAIVAFNLVRPDNGYYGYTEVEKMCAIFGIELRTGCFCNIGACKKYLGITSEMIKENMSKGKRCGDEIDLINGRPTGAVRISFGRMSTEQDIEVLKQMIDTCFVSSEKVFSPSLQSLKIDSFLPTVVNLFSFPIKSVGSVAKSSYELTPRGFKHDREFLVVKDDVTLNLKMHPELCRLTATIVNDEELHIQTFDQNDNLVIPMSLSLKENDAKVVCKKTIATFDCGDKVGQWLENALDMTNCRLLRVAGESKKNFVNDSPFLLINEASVYMLARHINMDVQDILTRFRSNIVVRGLPPFIEDTAKRLSIENLEFEVVDKCTRCEMICVDPMTGEKDPSLLLALRDYRNKQKMTFGIYIRQSNFEPGQFVEAGSAVRFFTD</sequence>
<evidence type="ECO:0000256" key="1">
    <source>
        <dbReference type="ARBA" id="ARBA00022679"/>
    </source>
</evidence>
<dbReference type="InterPro" id="IPR015422">
    <property type="entry name" value="PyrdxlP-dep_Trfase_small"/>
</dbReference>
<dbReference type="HAMAP" id="MF_03050">
    <property type="entry name" value="MOCOS"/>
    <property type="match status" value="1"/>
</dbReference>
<protein>
    <recommendedName>
        <fullName evidence="5">Molybdenum cofactor sulfurase</fullName>
        <shortName evidence="5">MCS</shortName>
        <shortName evidence="5">MOS</shortName>
        <shortName evidence="5">MoCo sulfurase</shortName>
        <ecNumber evidence="5">2.8.1.9</ecNumber>
    </recommendedName>
    <alternativeName>
        <fullName evidence="5">Molybdenum cofactor sulfurtransferase</fullName>
    </alternativeName>
</protein>
<organism evidence="7 8">
    <name type="scientific">Caenorhabditis briggsae</name>
    <dbReference type="NCBI Taxonomy" id="6238"/>
    <lineage>
        <taxon>Eukaryota</taxon>
        <taxon>Metazoa</taxon>
        <taxon>Ecdysozoa</taxon>
        <taxon>Nematoda</taxon>
        <taxon>Chromadorea</taxon>
        <taxon>Rhabditida</taxon>
        <taxon>Rhabditina</taxon>
        <taxon>Rhabditomorpha</taxon>
        <taxon>Rhabditoidea</taxon>
        <taxon>Rhabditidae</taxon>
        <taxon>Peloderinae</taxon>
        <taxon>Caenorhabditis</taxon>
    </lineage>
</organism>
<name>A0AAE8ZTE2_CAEBR</name>
<evidence type="ECO:0000313" key="8">
    <source>
        <dbReference type="Proteomes" id="UP000827892"/>
    </source>
</evidence>
<keyword evidence="3 5" id="KW-0501">Molybdenum cofactor biosynthesis</keyword>
<dbReference type="PROSITE" id="PS51340">
    <property type="entry name" value="MOSC"/>
    <property type="match status" value="1"/>
</dbReference>
<gene>
    <name evidence="7" type="ORF">L3Y34_013251</name>
</gene>
<dbReference type="Pfam" id="PF00266">
    <property type="entry name" value="Aminotran_5"/>
    <property type="match status" value="1"/>
</dbReference>
<dbReference type="GO" id="GO:0006777">
    <property type="term" value="P:Mo-molybdopterin cofactor biosynthetic process"/>
    <property type="evidence" value="ECO:0007669"/>
    <property type="project" value="UniProtKB-UniRule"/>
</dbReference>
<dbReference type="InterPro" id="IPR015424">
    <property type="entry name" value="PyrdxlP-dep_Trfase"/>
</dbReference>
<dbReference type="EMBL" id="CP090896">
    <property type="protein sequence ID" value="ULT84446.1"/>
    <property type="molecule type" value="Genomic_DNA"/>
</dbReference>
<keyword evidence="2 5" id="KW-0663">Pyridoxal phosphate</keyword>
<comment type="similarity">
    <text evidence="5">Belongs to the class-V pyridoxal-phosphate-dependent aminotransferase family. MOCOS subfamily.</text>
</comment>
<dbReference type="GO" id="GO:0030151">
    <property type="term" value="F:molybdenum ion binding"/>
    <property type="evidence" value="ECO:0007669"/>
    <property type="project" value="UniProtKB-UniRule"/>
</dbReference>
<dbReference type="FunFam" id="3.90.1150.10:FF:000079">
    <property type="entry name" value="Molybdenum cofactor sulfurase"/>
    <property type="match status" value="1"/>
</dbReference>
<accession>A0AAE8ZTE2</accession>
<keyword evidence="1 5" id="KW-0808">Transferase</keyword>
<dbReference type="GO" id="GO:0030170">
    <property type="term" value="F:pyridoxal phosphate binding"/>
    <property type="evidence" value="ECO:0007669"/>
    <property type="project" value="UniProtKB-UniRule"/>
</dbReference>
<evidence type="ECO:0000259" key="6">
    <source>
        <dbReference type="PROSITE" id="PS51340"/>
    </source>
</evidence>
<dbReference type="InterPro" id="IPR011037">
    <property type="entry name" value="Pyrv_Knase-like_insert_dom_sf"/>
</dbReference>
<dbReference type="InterPro" id="IPR005302">
    <property type="entry name" value="MoCF_Sase_C"/>
</dbReference>
<dbReference type="GO" id="GO:0008265">
    <property type="term" value="F:molybdenum cofactor sulfurtransferase activity"/>
    <property type="evidence" value="ECO:0007669"/>
    <property type="project" value="UniProtKB-UniRule"/>
</dbReference>
<comment type="catalytic activity">
    <reaction evidence="4 5">
        <text>Mo-molybdopterin + L-cysteine + AH2 = thio-Mo-molybdopterin + L-alanine + A + H2O</text>
        <dbReference type="Rhea" id="RHEA:42636"/>
        <dbReference type="ChEBI" id="CHEBI:13193"/>
        <dbReference type="ChEBI" id="CHEBI:15377"/>
        <dbReference type="ChEBI" id="CHEBI:17499"/>
        <dbReference type="ChEBI" id="CHEBI:35235"/>
        <dbReference type="ChEBI" id="CHEBI:57972"/>
        <dbReference type="ChEBI" id="CHEBI:71302"/>
        <dbReference type="ChEBI" id="CHEBI:82685"/>
        <dbReference type="EC" id="2.8.1.9"/>
    </reaction>
</comment>
<dbReference type="EC" id="2.8.1.9" evidence="5"/>
<comment type="cofactor">
    <cofactor evidence="5">
        <name>pyridoxal 5'-phosphate</name>
        <dbReference type="ChEBI" id="CHEBI:597326"/>
    </cofactor>
</comment>
<evidence type="ECO:0000256" key="4">
    <source>
        <dbReference type="ARBA" id="ARBA00050843"/>
    </source>
</evidence>
<dbReference type="FunFam" id="3.40.640.10:FF:000238">
    <property type="entry name" value="Molybdenum cofactor sulfurase"/>
    <property type="match status" value="1"/>
</dbReference>
<feature type="active site" evidence="5">
    <location>
        <position position="369"/>
    </location>
</feature>
<dbReference type="Pfam" id="PF03473">
    <property type="entry name" value="MOSC"/>
    <property type="match status" value="1"/>
</dbReference>
<dbReference type="SUPFAM" id="SSF50800">
    <property type="entry name" value="PK beta-barrel domain-like"/>
    <property type="match status" value="1"/>
</dbReference>
<evidence type="ECO:0000313" key="7">
    <source>
        <dbReference type="EMBL" id="ULT84446.1"/>
    </source>
</evidence>
<dbReference type="InterPro" id="IPR000192">
    <property type="entry name" value="Aminotrans_V_dom"/>
</dbReference>
<dbReference type="Proteomes" id="UP000827892">
    <property type="component" value="Chromosome X"/>
</dbReference>
<dbReference type="InterPro" id="IPR005303">
    <property type="entry name" value="MOCOS_middle"/>
</dbReference>